<dbReference type="RefSeq" id="WP_023176477.1">
    <property type="nucleotide sequence ID" value="NC_022603.1"/>
</dbReference>
<dbReference type="GO" id="GO:0003677">
    <property type="term" value="F:DNA binding"/>
    <property type="evidence" value="ECO:0007669"/>
    <property type="project" value="InterPro"/>
</dbReference>
<dbReference type="PROSITE" id="PS50943">
    <property type="entry name" value="HTH_CROC1"/>
    <property type="match status" value="1"/>
</dbReference>
<evidence type="ECO:0000313" key="2">
    <source>
        <dbReference type="EMBL" id="AGY83015.1"/>
    </source>
</evidence>
<protein>
    <submittedName>
        <fullName evidence="2">XRE family transcriptional regulator</fullName>
    </submittedName>
</protein>
<gene>
    <name evidence="2" type="ORF">Q783_12065</name>
</gene>
<dbReference type="InterPro" id="IPR010982">
    <property type="entry name" value="Lambda_DNA-bd_dom_sf"/>
</dbReference>
<reference evidence="2 3" key="1">
    <citation type="journal article" date="2013" name="Genome Announc.">
        <title>Complete Genome Sequence of Carnobacterium gilichinskyi Strain WN1359T (DSM 27470T).</title>
        <authorList>
            <person name="Leonard M.T."/>
            <person name="Panayotova N."/>
            <person name="Farmerie W.G."/>
            <person name="Triplett E.W."/>
            <person name="Nicholson W.L."/>
        </authorList>
    </citation>
    <scope>NUCLEOTIDE SEQUENCE [LARGE SCALE GENOMIC DNA]</scope>
    <source>
        <strain evidence="2 3">WN1359</strain>
        <plasmid evidence="3">Plasmid pWNCR64</plasmid>
    </source>
</reference>
<accession>U5SCP6</accession>
<proteinExistence type="predicted"/>
<sequence>MENKLKGYFDTQMENPEFAEAWKETEASYQAATILLRIREEKQLTQSELATLTGKKQSYISRVEKGTQNISVQTLSNIVESVGGKLKLEVVV</sequence>
<evidence type="ECO:0000259" key="1">
    <source>
        <dbReference type="PROSITE" id="PS50943"/>
    </source>
</evidence>
<dbReference type="SUPFAM" id="SSF47413">
    <property type="entry name" value="lambda repressor-like DNA-binding domains"/>
    <property type="match status" value="1"/>
</dbReference>
<dbReference type="PATRIC" id="fig|1266845.5.peg.2303"/>
<keyword evidence="2" id="KW-0614">Plasmid</keyword>
<dbReference type="Gene3D" id="1.10.260.40">
    <property type="entry name" value="lambda repressor-like DNA-binding domains"/>
    <property type="match status" value="1"/>
</dbReference>
<name>U5SCP6_9LACT</name>
<dbReference type="Proteomes" id="UP000017469">
    <property type="component" value="Plasmid pWNCR64"/>
</dbReference>
<dbReference type="Pfam" id="PF01381">
    <property type="entry name" value="HTH_3"/>
    <property type="match status" value="1"/>
</dbReference>
<dbReference type="SMART" id="SM00530">
    <property type="entry name" value="HTH_XRE"/>
    <property type="match status" value="1"/>
</dbReference>
<organism evidence="2 3">
    <name type="scientific">Carnobacterium inhibens subsp. gilichinskyi</name>
    <dbReference type="NCBI Taxonomy" id="1266845"/>
    <lineage>
        <taxon>Bacteria</taxon>
        <taxon>Bacillati</taxon>
        <taxon>Bacillota</taxon>
        <taxon>Bacilli</taxon>
        <taxon>Lactobacillales</taxon>
        <taxon>Carnobacteriaceae</taxon>
        <taxon>Carnobacterium</taxon>
    </lineage>
</organism>
<geneLocation type="plasmid" evidence="2 3">
    <name>pWNCR64</name>
</geneLocation>
<dbReference type="KEGG" id="caw:Q783_12065"/>
<dbReference type="AlphaFoldDB" id="U5SCP6"/>
<dbReference type="EMBL" id="CP006816">
    <property type="protein sequence ID" value="AGY83015.1"/>
    <property type="molecule type" value="Genomic_DNA"/>
</dbReference>
<dbReference type="CDD" id="cd00093">
    <property type="entry name" value="HTH_XRE"/>
    <property type="match status" value="1"/>
</dbReference>
<dbReference type="HOGENOM" id="CLU_066192_18_1_9"/>
<evidence type="ECO:0000313" key="3">
    <source>
        <dbReference type="Proteomes" id="UP000017469"/>
    </source>
</evidence>
<dbReference type="InterPro" id="IPR001387">
    <property type="entry name" value="Cro/C1-type_HTH"/>
</dbReference>
<feature type="domain" description="HTH cro/C1-type" evidence="1">
    <location>
        <begin position="35"/>
        <end position="80"/>
    </location>
</feature>